<proteinExistence type="predicted"/>
<evidence type="ECO:0000256" key="2">
    <source>
        <dbReference type="ARBA" id="ARBA00023125"/>
    </source>
</evidence>
<dbReference type="InterPro" id="IPR036388">
    <property type="entry name" value="WH-like_DNA-bd_sf"/>
</dbReference>
<keyword evidence="3" id="KW-0804">Transcription</keyword>
<feature type="domain" description="OmpR/PhoB-type" evidence="4">
    <location>
        <begin position="9"/>
        <end position="34"/>
    </location>
</feature>
<evidence type="ECO:0000256" key="1">
    <source>
        <dbReference type="ARBA" id="ARBA00023015"/>
    </source>
</evidence>
<dbReference type="AlphaFoldDB" id="A0A091C8M8"/>
<reference evidence="5 6" key="1">
    <citation type="submission" date="2014-08" db="EMBL/GenBank/DDBJ databases">
        <title>Genome sequence of Tetragenococcus muriaticus.</title>
        <authorList>
            <person name="Chuea-nongthon C."/>
            <person name="Rodtong S."/>
            <person name="Yongsawatdigul J."/>
            <person name="Steele J.L."/>
            <person name="Liu X.-y."/>
            <person name="Speers J."/>
            <person name="Glasner J.D."/>
            <person name="Neeno-Eckwall E.C."/>
        </authorList>
    </citation>
    <scope>NUCLEOTIDE SEQUENCE [LARGE SCALE GENOMIC DNA]</scope>
    <source>
        <strain evidence="5 6">PMC-11-5</strain>
    </source>
</reference>
<accession>A0A091C8M8</accession>
<evidence type="ECO:0000313" key="5">
    <source>
        <dbReference type="EMBL" id="KFN92572.1"/>
    </source>
</evidence>
<evidence type="ECO:0000259" key="4">
    <source>
        <dbReference type="Pfam" id="PF00486"/>
    </source>
</evidence>
<dbReference type="Proteomes" id="UP000029380">
    <property type="component" value="Unassembled WGS sequence"/>
</dbReference>
<name>A0A091C8M8_9ENTE</name>
<sequence length="40" mass="4625">MSGQWMRILKTLRQKVEKIGPQVIQTVWGVGYKFDDSGDE</sequence>
<evidence type="ECO:0000256" key="3">
    <source>
        <dbReference type="ARBA" id="ARBA00023163"/>
    </source>
</evidence>
<protein>
    <submittedName>
        <fullName evidence="5">OmpR family DNA-binding response regulator</fullName>
    </submittedName>
</protein>
<dbReference type="GO" id="GO:0003677">
    <property type="term" value="F:DNA binding"/>
    <property type="evidence" value="ECO:0007669"/>
    <property type="project" value="UniProtKB-KW"/>
</dbReference>
<keyword evidence="1" id="KW-0805">Transcription regulation</keyword>
<dbReference type="InterPro" id="IPR016032">
    <property type="entry name" value="Sig_transdc_resp-reg_C-effctor"/>
</dbReference>
<dbReference type="GO" id="GO:0000160">
    <property type="term" value="P:phosphorelay signal transduction system"/>
    <property type="evidence" value="ECO:0007669"/>
    <property type="project" value="InterPro"/>
</dbReference>
<dbReference type="GO" id="GO:0006355">
    <property type="term" value="P:regulation of DNA-templated transcription"/>
    <property type="evidence" value="ECO:0007669"/>
    <property type="project" value="InterPro"/>
</dbReference>
<organism evidence="5 6">
    <name type="scientific">Tetragenococcus muriaticus PMC-11-5</name>
    <dbReference type="NCBI Taxonomy" id="1302649"/>
    <lineage>
        <taxon>Bacteria</taxon>
        <taxon>Bacillati</taxon>
        <taxon>Bacillota</taxon>
        <taxon>Bacilli</taxon>
        <taxon>Lactobacillales</taxon>
        <taxon>Enterococcaceae</taxon>
        <taxon>Tetragenococcus</taxon>
    </lineage>
</organism>
<dbReference type="SUPFAM" id="SSF46894">
    <property type="entry name" value="C-terminal effector domain of the bipartite response regulators"/>
    <property type="match status" value="1"/>
</dbReference>
<comment type="caution">
    <text evidence="5">The sequence shown here is derived from an EMBL/GenBank/DDBJ whole genome shotgun (WGS) entry which is preliminary data.</text>
</comment>
<evidence type="ECO:0000313" key="6">
    <source>
        <dbReference type="Proteomes" id="UP000029380"/>
    </source>
</evidence>
<gene>
    <name evidence="5" type="ORF">TMUPMC115_0867</name>
</gene>
<dbReference type="Pfam" id="PF00486">
    <property type="entry name" value="Trans_reg_C"/>
    <property type="match status" value="1"/>
</dbReference>
<keyword evidence="2 5" id="KW-0238">DNA-binding</keyword>
<dbReference type="Gene3D" id="1.10.10.10">
    <property type="entry name" value="Winged helix-like DNA-binding domain superfamily/Winged helix DNA-binding domain"/>
    <property type="match status" value="1"/>
</dbReference>
<dbReference type="EMBL" id="JPVU01000090">
    <property type="protein sequence ID" value="KFN92572.1"/>
    <property type="molecule type" value="Genomic_DNA"/>
</dbReference>
<dbReference type="PATRIC" id="fig|1302649.3.peg.870"/>
<dbReference type="InterPro" id="IPR001867">
    <property type="entry name" value="OmpR/PhoB-type_DNA-bd"/>
</dbReference>